<dbReference type="Gene3D" id="3.30.1020.10">
    <property type="entry name" value="Antioxidant, Horf6, Chain A, domain2"/>
    <property type="match status" value="1"/>
</dbReference>
<dbReference type="Proteomes" id="UP000194450">
    <property type="component" value="Unassembled WGS sequence"/>
</dbReference>
<dbReference type="InterPro" id="IPR036249">
    <property type="entry name" value="Thioredoxin-like_sf"/>
</dbReference>
<evidence type="ECO:0000256" key="8">
    <source>
        <dbReference type="ARBA" id="ARBA00023284"/>
    </source>
</evidence>
<dbReference type="PANTHER" id="PTHR10681">
    <property type="entry name" value="THIOREDOXIN PEROXIDASE"/>
    <property type="match status" value="1"/>
</dbReference>
<dbReference type="Pfam" id="PF10417">
    <property type="entry name" value="1-cysPrx_C"/>
    <property type="match status" value="1"/>
</dbReference>
<dbReference type="FunFam" id="3.40.30.10:FF:000011">
    <property type="entry name" value="Peroxiredoxin PRX1"/>
    <property type="match status" value="1"/>
</dbReference>
<protein>
    <recommendedName>
        <fullName evidence="4">Alkyl hydroperoxide reductase C</fullName>
        <ecNumber evidence="3">1.11.1.26</ecNumber>
    </recommendedName>
    <alternativeName>
        <fullName evidence="10">Peroxiredoxin</fullName>
    </alternativeName>
</protein>
<dbReference type="InterPro" id="IPR019479">
    <property type="entry name" value="Peroxiredoxin_C"/>
</dbReference>
<dbReference type="InterPro" id="IPR050217">
    <property type="entry name" value="Peroxiredoxin"/>
</dbReference>
<reference evidence="15" key="1">
    <citation type="submission" date="2017-04" db="EMBL/GenBank/DDBJ databases">
        <authorList>
            <person name="Varghese N."/>
            <person name="Submissions S."/>
        </authorList>
    </citation>
    <scope>NUCLEOTIDE SEQUENCE [LARGE SCALE GENOMIC DNA]</scope>
</reference>
<dbReference type="InterPro" id="IPR024706">
    <property type="entry name" value="Peroxiredoxin_AhpC-typ"/>
</dbReference>
<evidence type="ECO:0000256" key="3">
    <source>
        <dbReference type="ARBA" id="ARBA00013021"/>
    </source>
</evidence>
<keyword evidence="8" id="KW-0676">Redox-active center</keyword>
<keyword evidence="5" id="KW-0575">Peroxidase</keyword>
<feature type="domain" description="Thioredoxin" evidence="13">
    <location>
        <begin position="3"/>
        <end position="159"/>
    </location>
</feature>
<dbReference type="EMBL" id="FXWH01000001">
    <property type="protein sequence ID" value="SMQ58980.1"/>
    <property type="molecule type" value="Genomic_DNA"/>
</dbReference>
<dbReference type="CDD" id="cd03016">
    <property type="entry name" value="PRX_1cys"/>
    <property type="match status" value="1"/>
</dbReference>
<name>A0A1Y6EDJ4_9GAMM</name>
<keyword evidence="6" id="KW-0049">Antioxidant</keyword>
<evidence type="ECO:0000256" key="4">
    <source>
        <dbReference type="ARBA" id="ARBA00017462"/>
    </source>
</evidence>
<dbReference type="InterPro" id="IPR000866">
    <property type="entry name" value="AhpC/TSA"/>
</dbReference>
<dbReference type="InterPro" id="IPR045020">
    <property type="entry name" value="PRX_1cys"/>
</dbReference>
<dbReference type="GO" id="GO:0102039">
    <property type="term" value="F:NADH-dependent peroxiredoxin activity"/>
    <property type="evidence" value="ECO:0007669"/>
    <property type="project" value="UniProtKB-EC"/>
</dbReference>
<evidence type="ECO:0000256" key="5">
    <source>
        <dbReference type="ARBA" id="ARBA00022559"/>
    </source>
</evidence>
<dbReference type="GO" id="GO:0005829">
    <property type="term" value="C:cytosol"/>
    <property type="evidence" value="ECO:0007669"/>
    <property type="project" value="TreeGrafter"/>
</dbReference>
<dbReference type="EC" id="1.11.1.26" evidence="3"/>
<keyword evidence="7" id="KW-0560">Oxidoreductase</keyword>
<dbReference type="OrthoDB" id="9812811at2"/>
<sequence length="210" mass="23729">MGLRIGDTAPNFQIDTTQGKIDFHDWAKGSWVFFFSHPADYTPVCTTEMGRTSQLAPEFAQRNVKPLGLSTDTVEAHQGWISDVNDTQNTVLEFPIVADKEKKVAELYDMIHPGESTTATVRSVFIIDPNQKIRLIMTYPMTVGRNFNEILRVIDALQTTDAQEVACPADWQPGDDVIIRPTVSDEDAKKKFPQGWETLRPYLRVTKLNK</sequence>
<comment type="similarity">
    <text evidence="9">Belongs to the peroxiredoxin family. Prx6 subfamily.</text>
</comment>
<dbReference type="FunFam" id="3.30.1020.10:FF:000001">
    <property type="entry name" value="1-Cys peroxiredoxin"/>
    <property type="match status" value="1"/>
</dbReference>
<proteinExistence type="inferred from homology"/>
<dbReference type="Gene3D" id="3.40.30.10">
    <property type="entry name" value="Glutaredoxin"/>
    <property type="match status" value="1"/>
</dbReference>
<comment type="similarity">
    <text evidence="1">Belongs to the peroxiredoxin family. AhpC/Prx1 subfamily.</text>
</comment>
<keyword evidence="15" id="KW-1185">Reference proteome</keyword>
<comment type="subunit">
    <text evidence="2">Homodimer; disulfide-linked, upon oxidation. 5 homodimers assemble to form a ring-like decamer.</text>
</comment>
<evidence type="ECO:0000256" key="12">
    <source>
        <dbReference type="PIRSR" id="PIRSR000239-1"/>
    </source>
</evidence>
<dbReference type="GO" id="GO:0008379">
    <property type="term" value="F:thioredoxin peroxidase activity"/>
    <property type="evidence" value="ECO:0007669"/>
    <property type="project" value="TreeGrafter"/>
</dbReference>
<dbReference type="InterPro" id="IPR013766">
    <property type="entry name" value="Thioredoxin_domain"/>
</dbReference>
<evidence type="ECO:0000256" key="7">
    <source>
        <dbReference type="ARBA" id="ARBA00023002"/>
    </source>
</evidence>
<dbReference type="PIRSF" id="PIRSF000239">
    <property type="entry name" value="AHPC"/>
    <property type="match status" value="1"/>
</dbReference>
<evidence type="ECO:0000313" key="15">
    <source>
        <dbReference type="Proteomes" id="UP000194450"/>
    </source>
</evidence>
<accession>A0A1Y6EDJ4</accession>
<dbReference type="PROSITE" id="PS51352">
    <property type="entry name" value="THIOREDOXIN_2"/>
    <property type="match status" value="1"/>
</dbReference>
<dbReference type="GO" id="GO:0042744">
    <property type="term" value="P:hydrogen peroxide catabolic process"/>
    <property type="evidence" value="ECO:0007669"/>
    <property type="project" value="TreeGrafter"/>
</dbReference>
<comment type="catalytic activity">
    <reaction evidence="11">
        <text>a hydroperoxide + NADH + H(+) = an alcohol + NAD(+) + H2O</text>
        <dbReference type="Rhea" id="RHEA:62628"/>
        <dbReference type="ChEBI" id="CHEBI:15377"/>
        <dbReference type="ChEBI" id="CHEBI:15378"/>
        <dbReference type="ChEBI" id="CHEBI:30879"/>
        <dbReference type="ChEBI" id="CHEBI:35924"/>
        <dbReference type="ChEBI" id="CHEBI:57540"/>
        <dbReference type="ChEBI" id="CHEBI:57945"/>
        <dbReference type="EC" id="1.11.1.26"/>
    </reaction>
</comment>
<dbReference type="GO" id="GO:0033554">
    <property type="term" value="P:cellular response to stress"/>
    <property type="evidence" value="ECO:0007669"/>
    <property type="project" value="TreeGrafter"/>
</dbReference>
<gene>
    <name evidence="14" type="ORF">SAMN06297229_0198</name>
</gene>
<evidence type="ECO:0000313" key="14">
    <source>
        <dbReference type="EMBL" id="SMQ58980.1"/>
    </source>
</evidence>
<evidence type="ECO:0000256" key="9">
    <source>
        <dbReference type="ARBA" id="ARBA00025719"/>
    </source>
</evidence>
<dbReference type="GO" id="GO:0006979">
    <property type="term" value="P:response to oxidative stress"/>
    <property type="evidence" value="ECO:0007669"/>
    <property type="project" value="TreeGrafter"/>
</dbReference>
<organism evidence="14 15">
    <name type="scientific">Pseudidiomarina planktonica</name>
    <dbReference type="NCBI Taxonomy" id="1323738"/>
    <lineage>
        <taxon>Bacteria</taxon>
        <taxon>Pseudomonadati</taxon>
        <taxon>Pseudomonadota</taxon>
        <taxon>Gammaproteobacteria</taxon>
        <taxon>Alteromonadales</taxon>
        <taxon>Idiomarinaceae</taxon>
        <taxon>Pseudidiomarina</taxon>
    </lineage>
</organism>
<dbReference type="Pfam" id="PF00578">
    <property type="entry name" value="AhpC-TSA"/>
    <property type="match status" value="1"/>
</dbReference>
<evidence type="ECO:0000256" key="6">
    <source>
        <dbReference type="ARBA" id="ARBA00022862"/>
    </source>
</evidence>
<dbReference type="GO" id="GO:0045454">
    <property type="term" value="P:cell redox homeostasis"/>
    <property type="evidence" value="ECO:0007669"/>
    <property type="project" value="TreeGrafter"/>
</dbReference>
<evidence type="ECO:0000259" key="13">
    <source>
        <dbReference type="PROSITE" id="PS51352"/>
    </source>
</evidence>
<evidence type="ECO:0000256" key="10">
    <source>
        <dbReference type="ARBA" id="ARBA00032077"/>
    </source>
</evidence>
<dbReference type="RefSeq" id="WP_086433396.1">
    <property type="nucleotide sequence ID" value="NZ_FXWH01000001.1"/>
</dbReference>
<dbReference type="SUPFAM" id="SSF52833">
    <property type="entry name" value="Thioredoxin-like"/>
    <property type="match status" value="1"/>
</dbReference>
<evidence type="ECO:0000256" key="11">
    <source>
        <dbReference type="ARBA" id="ARBA00047572"/>
    </source>
</evidence>
<evidence type="ECO:0000256" key="1">
    <source>
        <dbReference type="ARBA" id="ARBA00009796"/>
    </source>
</evidence>
<dbReference type="NCBIfam" id="NF009668">
    <property type="entry name" value="PRK13189.1"/>
    <property type="match status" value="1"/>
</dbReference>
<feature type="active site" description="Cysteine sulfenic acid (-SOH) intermediate; for peroxidase activity" evidence="12">
    <location>
        <position position="45"/>
    </location>
</feature>
<evidence type="ECO:0000256" key="2">
    <source>
        <dbReference type="ARBA" id="ARBA00011654"/>
    </source>
</evidence>
<dbReference type="AlphaFoldDB" id="A0A1Y6EDJ4"/>
<dbReference type="PANTHER" id="PTHR10681:SF121">
    <property type="entry name" value="ALKYL HYDROPEROXIDE REDUCTASE C"/>
    <property type="match status" value="1"/>
</dbReference>